<organism evidence="1 2">
    <name type="scientific">Chromobacterium sinusclupearum</name>
    <dbReference type="NCBI Taxonomy" id="2077146"/>
    <lineage>
        <taxon>Bacteria</taxon>
        <taxon>Pseudomonadati</taxon>
        <taxon>Pseudomonadota</taxon>
        <taxon>Betaproteobacteria</taxon>
        <taxon>Neisseriales</taxon>
        <taxon>Chromobacteriaceae</taxon>
        <taxon>Chromobacterium</taxon>
    </lineage>
</organism>
<accession>A0A2K4MJ87</accession>
<proteinExistence type="predicted"/>
<name>A0A2K4MJ87_9NEIS</name>
<sequence length="552" mass="56270">MTALPNPQKPGWPSITQYEVTERLLGGPGGPLNRAPAELLERTEFLKKQINDIVSGALVAEYADRLKTPRNIAMTGDGSWSVTFDGNGNVSGALTLASSGVTAGSYGMVTVDAKGRVTAGRQMQAVDVPALDWSKITSGKPTTLAGYGITDAQPLSADLTALSDLKGSVGLYVNTGPGTCAARSLAAGQGVTVSNGDGKNGNPTVALANSGAAAGSYGIVTVDTMGRVTAGRQMQTADVPALDWSKITSGKPTTLAGYGIQDGQVVGALPDGADLDKAVVSGCHYISNPKNAPAGVSYGVLSVMRGAGDTVIQFVAGITGRVWFRNGNPQASGGGGKFQNWESLATITDIENIKSGRDAVAYANSLKTPRNISMTGDGSWSVAFDGSGNASGALTLANSGVSAGSYGMVTVDAKGRVTAGRQMQAADVPALDWSKITSGKPTTLDGYGIADAIPQAAMPGSVGSENIWQRLPNGSVFCAGRVNIPAGGTVTVALPISMRTGFAAIIAVPMSVSANAGAYPFGGAEPIDMSSIKIKNHYTYSSLVFAYLVWGA</sequence>
<dbReference type="CDD" id="cd19958">
    <property type="entry name" value="pyocin_knob"/>
    <property type="match status" value="1"/>
</dbReference>
<gene>
    <name evidence="1" type="ORF">C2134_18335</name>
</gene>
<evidence type="ECO:0000313" key="1">
    <source>
        <dbReference type="EMBL" id="POA97156.1"/>
    </source>
</evidence>
<reference evidence="1 2" key="1">
    <citation type="submission" date="2018-01" db="EMBL/GenBank/DDBJ databases">
        <title>Genomic Sequence of Chromobacterium MWU13-2610 from wild cranberry bogs within the Cape Cod National Seashore.</title>
        <authorList>
            <person name="O'Hara-Hanley K."/>
            <person name="Soby S."/>
            <person name="Harrison A."/>
        </authorList>
    </citation>
    <scope>NUCLEOTIDE SEQUENCE [LARGE SCALE GENOMIC DNA]</scope>
    <source>
        <strain evidence="1 2">MWU13-2610</strain>
    </source>
</reference>
<dbReference type="AlphaFoldDB" id="A0A2K4MJ87"/>
<dbReference type="RefSeq" id="WP_103321536.1">
    <property type="nucleotide sequence ID" value="NZ_PPTF01000078.1"/>
</dbReference>
<protein>
    <submittedName>
        <fullName evidence="1">Uncharacterized protein</fullName>
    </submittedName>
</protein>
<dbReference type="Proteomes" id="UP000236416">
    <property type="component" value="Unassembled WGS sequence"/>
</dbReference>
<keyword evidence="2" id="KW-1185">Reference proteome</keyword>
<dbReference type="EMBL" id="PPTF01000078">
    <property type="protein sequence ID" value="POA97156.1"/>
    <property type="molecule type" value="Genomic_DNA"/>
</dbReference>
<evidence type="ECO:0000313" key="2">
    <source>
        <dbReference type="Proteomes" id="UP000236416"/>
    </source>
</evidence>
<comment type="caution">
    <text evidence="1">The sequence shown here is derived from an EMBL/GenBank/DDBJ whole genome shotgun (WGS) entry which is preliminary data.</text>
</comment>